<protein>
    <submittedName>
        <fullName evidence="1">Uncharacterized protein</fullName>
    </submittedName>
</protein>
<dbReference type="EMBL" id="OU896710">
    <property type="protein sequence ID" value="CAH1162967.1"/>
    <property type="molecule type" value="Genomic_DNA"/>
</dbReference>
<sequence>MSDDNRLAADEYEKQYYGFSSTEIIEDFKEHVTGVIKRALIDVKNAISEETNTPYDKESLDTIIQELYEAYLNSARNPIESFEAEARNIFAIPKNVILEEDKLRRTNYSDEDINKLKCEVAKLENDLIQEKVYLAKCMQVKEYIEKTIKPIYEKVNMHLSVAKRMPKQTDESEEANQQKIIQVHEAHVQGYFNRIRISGEQSRSRALTDFKTSNFYFD</sequence>
<proteinExistence type="predicted"/>
<name>A0A9P0DQA4_PHACE</name>
<dbReference type="Proteomes" id="UP001153737">
    <property type="component" value="Chromosome 4"/>
</dbReference>
<reference evidence="1" key="2">
    <citation type="submission" date="2022-10" db="EMBL/GenBank/DDBJ databases">
        <authorList>
            <consortium name="ENA_rothamsted_submissions"/>
            <consortium name="culmorum"/>
            <person name="King R."/>
        </authorList>
    </citation>
    <scope>NUCLEOTIDE SEQUENCE</scope>
</reference>
<accession>A0A9P0DQA4</accession>
<dbReference type="AlphaFoldDB" id="A0A9P0DQA4"/>
<gene>
    <name evidence="1" type="ORF">PHAECO_LOCUS8570</name>
</gene>
<dbReference type="OrthoDB" id="1884855at2759"/>
<keyword evidence="2" id="KW-1185">Reference proteome</keyword>
<organism evidence="1 2">
    <name type="scientific">Phaedon cochleariae</name>
    <name type="common">Mustard beetle</name>
    <dbReference type="NCBI Taxonomy" id="80249"/>
    <lineage>
        <taxon>Eukaryota</taxon>
        <taxon>Metazoa</taxon>
        <taxon>Ecdysozoa</taxon>
        <taxon>Arthropoda</taxon>
        <taxon>Hexapoda</taxon>
        <taxon>Insecta</taxon>
        <taxon>Pterygota</taxon>
        <taxon>Neoptera</taxon>
        <taxon>Endopterygota</taxon>
        <taxon>Coleoptera</taxon>
        <taxon>Polyphaga</taxon>
        <taxon>Cucujiformia</taxon>
        <taxon>Chrysomeloidea</taxon>
        <taxon>Chrysomelidae</taxon>
        <taxon>Chrysomelinae</taxon>
        <taxon>Chrysomelini</taxon>
        <taxon>Phaedon</taxon>
    </lineage>
</organism>
<evidence type="ECO:0000313" key="2">
    <source>
        <dbReference type="Proteomes" id="UP001153737"/>
    </source>
</evidence>
<reference evidence="1" key="1">
    <citation type="submission" date="2022-01" db="EMBL/GenBank/DDBJ databases">
        <authorList>
            <person name="King R."/>
        </authorList>
    </citation>
    <scope>NUCLEOTIDE SEQUENCE</scope>
</reference>
<evidence type="ECO:0000313" key="1">
    <source>
        <dbReference type="EMBL" id="CAH1162967.1"/>
    </source>
</evidence>